<reference evidence="7 8" key="1">
    <citation type="submission" date="2020-07" db="EMBL/GenBank/DDBJ databases">
        <title>Sequencing the genomes of 1000 actinobacteria strains.</title>
        <authorList>
            <person name="Klenk H.-P."/>
        </authorList>
    </citation>
    <scope>NUCLEOTIDE SEQUENCE [LARGE SCALE GENOMIC DNA]</scope>
    <source>
        <strain evidence="7 8">DSM 23819</strain>
    </source>
</reference>
<comment type="similarity">
    <text evidence="2">Belongs to the nitroreductase family.</text>
</comment>
<evidence type="ECO:0000256" key="5">
    <source>
        <dbReference type="ARBA" id="ARBA00023002"/>
    </source>
</evidence>
<dbReference type="AlphaFoldDB" id="A0A7Y9S4H6"/>
<comment type="caution">
    <text evidence="7">The sequence shown here is derived from an EMBL/GenBank/DDBJ whole genome shotgun (WGS) entry which is preliminary data.</text>
</comment>
<keyword evidence="8" id="KW-1185">Reference proteome</keyword>
<keyword evidence="4" id="KW-0288">FMN</keyword>
<keyword evidence="5" id="KW-0560">Oxidoreductase</keyword>
<gene>
    <name evidence="7" type="ORF">BJ980_002791</name>
</gene>
<evidence type="ECO:0000256" key="4">
    <source>
        <dbReference type="ARBA" id="ARBA00022643"/>
    </source>
</evidence>
<dbReference type="Gene3D" id="3.40.109.10">
    <property type="entry name" value="NADH Oxidase"/>
    <property type="match status" value="1"/>
</dbReference>
<dbReference type="CDD" id="cd02136">
    <property type="entry name" value="PnbA_NfnB-like"/>
    <property type="match status" value="1"/>
</dbReference>
<evidence type="ECO:0000256" key="1">
    <source>
        <dbReference type="ARBA" id="ARBA00001917"/>
    </source>
</evidence>
<evidence type="ECO:0000313" key="7">
    <source>
        <dbReference type="EMBL" id="NYG59868.1"/>
    </source>
</evidence>
<proteinExistence type="inferred from homology"/>
<evidence type="ECO:0000256" key="3">
    <source>
        <dbReference type="ARBA" id="ARBA00022630"/>
    </source>
</evidence>
<dbReference type="RefSeq" id="WP_179502875.1">
    <property type="nucleotide sequence ID" value="NZ_JACCAA010000001.1"/>
</dbReference>
<dbReference type="SUPFAM" id="SSF55469">
    <property type="entry name" value="FMN-dependent nitroreductase-like"/>
    <property type="match status" value="1"/>
</dbReference>
<evidence type="ECO:0000313" key="8">
    <source>
        <dbReference type="Proteomes" id="UP000540656"/>
    </source>
</evidence>
<dbReference type="EMBL" id="JACCAA010000001">
    <property type="protein sequence ID" value="NYG59868.1"/>
    <property type="molecule type" value="Genomic_DNA"/>
</dbReference>
<sequence length="219" mass="24228">MELTEILNERWSCRGFLPDQVPEETLREIFALAQRTASWCNTQPWQVQVLSGDLRDRLAKELVEAVMRGEGGNDLDMPERYVGVYKERQREAGFGLYGALGIAREDKAARAEQMLKNFTFFDAPHVAIVTTDVNQGLYGAADCGAYVANLLNIAHAAGVATIPQAAIAMQSPTVRRVLDLPEERRIFCGISIGYADPEHPANAFRTSRAPADDAVEFRA</sequence>
<dbReference type="InterPro" id="IPR029479">
    <property type="entry name" value="Nitroreductase"/>
</dbReference>
<keyword evidence="3" id="KW-0285">Flavoprotein</keyword>
<accession>A0A7Y9S4H6</accession>
<dbReference type="Pfam" id="PF00881">
    <property type="entry name" value="Nitroreductase"/>
    <property type="match status" value="1"/>
</dbReference>
<dbReference type="PANTHER" id="PTHR43673:SF2">
    <property type="entry name" value="NITROREDUCTASE"/>
    <property type="match status" value="1"/>
</dbReference>
<evidence type="ECO:0000256" key="2">
    <source>
        <dbReference type="ARBA" id="ARBA00007118"/>
    </source>
</evidence>
<dbReference type="Proteomes" id="UP000540656">
    <property type="component" value="Unassembled WGS sequence"/>
</dbReference>
<protein>
    <submittedName>
        <fullName evidence="7">Nitroreductase</fullName>
    </submittedName>
</protein>
<evidence type="ECO:0000259" key="6">
    <source>
        <dbReference type="Pfam" id="PF00881"/>
    </source>
</evidence>
<dbReference type="GO" id="GO:0016491">
    <property type="term" value="F:oxidoreductase activity"/>
    <property type="evidence" value="ECO:0007669"/>
    <property type="project" value="UniProtKB-KW"/>
</dbReference>
<dbReference type="InterPro" id="IPR000415">
    <property type="entry name" value="Nitroreductase-like"/>
</dbReference>
<name>A0A7Y9S4H6_9ACTN</name>
<comment type="cofactor">
    <cofactor evidence="1">
        <name>FMN</name>
        <dbReference type="ChEBI" id="CHEBI:58210"/>
    </cofactor>
</comment>
<organism evidence="7 8">
    <name type="scientific">Nocardioides daedukensis</name>
    <dbReference type="NCBI Taxonomy" id="634462"/>
    <lineage>
        <taxon>Bacteria</taxon>
        <taxon>Bacillati</taxon>
        <taxon>Actinomycetota</taxon>
        <taxon>Actinomycetes</taxon>
        <taxon>Propionibacteriales</taxon>
        <taxon>Nocardioidaceae</taxon>
        <taxon>Nocardioides</taxon>
    </lineage>
</organism>
<dbReference type="PANTHER" id="PTHR43673">
    <property type="entry name" value="NAD(P)H NITROREDUCTASE YDGI-RELATED"/>
    <property type="match status" value="1"/>
</dbReference>
<feature type="domain" description="Nitroreductase" evidence="6">
    <location>
        <begin position="9"/>
        <end position="194"/>
    </location>
</feature>